<dbReference type="InterPro" id="IPR000608">
    <property type="entry name" value="UBC"/>
</dbReference>
<dbReference type="InterPro" id="IPR016135">
    <property type="entry name" value="UBQ-conjugating_enzyme/RWD"/>
</dbReference>
<feature type="region of interest" description="Disordered" evidence="1">
    <location>
        <begin position="1"/>
        <end position="26"/>
    </location>
</feature>
<keyword evidence="4" id="KW-1185">Reference proteome</keyword>
<reference evidence="3" key="2">
    <citation type="submission" date="2025-09" db="UniProtKB">
        <authorList>
            <consortium name="Ensembl"/>
        </authorList>
    </citation>
    <scope>IDENTIFICATION</scope>
</reference>
<dbReference type="SUPFAM" id="SSF54495">
    <property type="entry name" value="UBC-like"/>
    <property type="match status" value="1"/>
</dbReference>
<dbReference type="Pfam" id="PF00179">
    <property type="entry name" value="UQ_con"/>
    <property type="match status" value="1"/>
</dbReference>
<dbReference type="Proteomes" id="UP000694414">
    <property type="component" value="Unplaced"/>
</dbReference>
<dbReference type="GeneTree" id="ENSGT00940000160915"/>
<reference evidence="3" key="1">
    <citation type="submission" date="2025-08" db="UniProtKB">
        <authorList>
            <consortium name="Ensembl"/>
        </authorList>
    </citation>
    <scope>IDENTIFICATION</scope>
</reference>
<dbReference type="PANTHER" id="PTHR24068">
    <property type="entry name" value="UBIQUITIN-CONJUGATING ENZYME E2"/>
    <property type="match status" value="1"/>
</dbReference>
<evidence type="ECO:0000313" key="3">
    <source>
        <dbReference type="Ensembl" id="ENSPSMP00000006519.1"/>
    </source>
</evidence>
<organism evidence="3 4">
    <name type="scientific">Prolemur simus</name>
    <name type="common">Greater bamboo lemur</name>
    <name type="synonym">Hapalemur simus</name>
    <dbReference type="NCBI Taxonomy" id="1328070"/>
    <lineage>
        <taxon>Eukaryota</taxon>
        <taxon>Metazoa</taxon>
        <taxon>Chordata</taxon>
        <taxon>Craniata</taxon>
        <taxon>Vertebrata</taxon>
        <taxon>Euteleostomi</taxon>
        <taxon>Mammalia</taxon>
        <taxon>Eutheria</taxon>
        <taxon>Euarchontoglires</taxon>
        <taxon>Primates</taxon>
        <taxon>Strepsirrhini</taxon>
        <taxon>Lemuriformes</taxon>
        <taxon>Lemuridae</taxon>
        <taxon>Prolemur</taxon>
    </lineage>
</organism>
<protein>
    <recommendedName>
        <fullName evidence="2">UBC core domain-containing protein</fullName>
    </recommendedName>
</protein>
<feature type="domain" description="UBC core" evidence="2">
    <location>
        <begin position="1"/>
        <end position="76"/>
    </location>
</feature>
<evidence type="ECO:0000313" key="4">
    <source>
        <dbReference type="Proteomes" id="UP000694414"/>
    </source>
</evidence>
<name>A0A8C8YNH2_PROSS</name>
<dbReference type="Gene3D" id="3.10.110.10">
    <property type="entry name" value="Ubiquitin Conjugating Enzyme"/>
    <property type="match status" value="1"/>
</dbReference>
<evidence type="ECO:0000256" key="1">
    <source>
        <dbReference type="SAM" id="MobiDB-lite"/>
    </source>
</evidence>
<proteinExistence type="predicted"/>
<sequence length="76" mass="8248">MSVFAFDYSPPPGLRPPAQGSAGPAGDDVLHWQATLMGPNDSPYQGGVFFLTIQLPPDYTFKPPKIAFTTKSTLRH</sequence>
<dbReference type="Ensembl" id="ENSPSMT00000007697.1">
    <property type="protein sequence ID" value="ENSPSMP00000006519.1"/>
    <property type="gene ID" value="ENSPSMG00000004913.1"/>
</dbReference>
<accession>A0A8C8YNH2</accession>
<evidence type="ECO:0000259" key="2">
    <source>
        <dbReference type="PROSITE" id="PS50127"/>
    </source>
</evidence>
<dbReference type="PROSITE" id="PS50127">
    <property type="entry name" value="UBC_2"/>
    <property type="match status" value="1"/>
</dbReference>
<dbReference type="AlphaFoldDB" id="A0A8C8YNH2"/>